<evidence type="ECO:0000313" key="7">
    <source>
        <dbReference type="EMBL" id="KAK5090373.1"/>
    </source>
</evidence>
<keyword evidence="2 6" id="KW-0812">Transmembrane</keyword>
<feature type="transmembrane region" description="Helical" evidence="6">
    <location>
        <begin position="295"/>
        <end position="314"/>
    </location>
</feature>
<dbReference type="Proteomes" id="UP001309876">
    <property type="component" value="Unassembled WGS sequence"/>
</dbReference>
<feature type="transmembrane region" description="Helical" evidence="6">
    <location>
        <begin position="50"/>
        <end position="69"/>
    </location>
</feature>
<feature type="transmembrane region" description="Helical" evidence="6">
    <location>
        <begin position="444"/>
        <end position="464"/>
    </location>
</feature>
<keyword evidence="3 6" id="KW-1133">Transmembrane helix</keyword>
<dbReference type="Gene3D" id="1.20.1740.10">
    <property type="entry name" value="Amino acid/polyamine transporter I"/>
    <property type="match status" value="1"/>
</dbReference>
<dbReference type="PANTHER" id="PTHR11785">
    <property type="entry name" value="AMINO ACID TRANSPORTER"/>
    <property type="match status" value="1"/>
</dbReference>
<dbReference type="PIRSF" id="PIRSF006060">
    <property type="entry name" value="AA_transporter"/>
    <property type="match status" value="1"/>
</dbReference>
<evidence type="ECO:0000256" key="4">
    <source>
        <dbReference type="ARBA" id="ARBA00023136"/>
    </source>
</evidence>
<feature type="transmembrane region" description="Helical" evidence="6">
    <location>
        <begin position="412"/>
        <end position="432"/>
    </location>
</feature>
<feature type="transmembrane region" description="Helical" evidence="6">
    <location>
        <begin position="81"/>
        <end position="104"/>
    </location>
</feature>
<evidence type="ECO:0000256" key="5">
    <source>
        <dbReference type="SAM" id="MobiDB-lite"/>
    </source>
</evidence>
<keyword evidence="4 6" id="KW-0472">Membrane</keyword>
<comment type="subcellular location">
    <subcellularLocation>
        <location evidence="1">Membrane</location>
        <topology evidence="1">Multi-pass membrane protein</topology>
    </subcellularLocation>
</comment>
<name>A0AAN7T4N9_9EURO</name>
<organism evidence="7 8">
    <name type="scientific">Lithohypha guttulata</name>
    <dbReference type="NCBI Taxonomy" id="1690604"/>
    <lineage>
        <taxon>Eukaryota</taxon>
        <taxon>Fungi</taxon>
        <taxon>Dikarya</taxon>
        <taxon>Ascomycota</taxon>
        <taxon>Pezizomycotina</taxon>
        <taxon>Eurotiomycetes</taxon>
        <taxon>Chaetothyriomycetidae</taxon>
        <taxon>Chaetothyriales</taxon>
        <taxon>Trichomeriaceae</taxon>
        <taxon>Lithohypha</taxon>
    </lineage>
</organism>
<feature type="transmembrane region" description="Helical" evidence="6">
    <location>
        <begin position="515"/>
        <end position="538"/>
    </location>
</feature>
<accession>A0AAN7T4N9</accession>
<gene>
    <name evidence="7" type="ORF">LTR05_000545</name>
</gene>
<dbReference type="InterPro" id="IPR002293">
    <property type="entry name" value="AA/rel_permease1"/>
</dbReference>
<feature type="transmembrane region" description="Helical" evidence="6">
    <location>
        <begin position="182"/>
        <end position="200"/>
    </location>
</feature>
<dbReference type="GO" id="GO:0016020">
    <property type="term" value="C:membrane"/>
    <property type="evidence" value="ECO:0007669"/>
    <property type="project" value="UniProtKB-SubCell"/>
</dbReference>
<evidence type="ECO:0000256" key="2">
    <source>
        <dbReference type="ARBA" id="ARBA00022692"/>
    </source>
</evidence>
<feature type="transmembrane region" description="Helical" evidence="6">
    <location>
        <begin position="484"/>
        <end position="503"/>
    </location>
</feature>
<feature type="transmembrane region" description="Helical" evidence="6">
    <location>
        <begin position="206"/>
        <end position="234"/>
    </location>
</feature>
<feature type="transmembrane region" description="Helical" evidence="6">
    <location>
        <begin position="148"/>
        <end position="170"/>
    </location>
</feature>
<proteinExistence type="predicted"/>
<dbReference type="AlphaFoldDB" id="A0AAN7T4N9"/>
<dbReference type="EMBL" id="JAVRRJ010000001">
    <property type="protein sequence ID" value="KAK5090373.1"/>
    <property type="molecule type" value="Genomic_DNA"/>
</dbReference>
<evidence type="ECO:0000313" key="8">
    <source>
        <dbReference type="Proteomes" id="UP001309876"/>
    </source>
</evidence>
<reference evidence="7 8" key="1">
    <citation type="submission" date="2023-08" db="EMBL/GenBank/DDBJ databases">
        <title>Black Yeasts Isolated from many extreme environments.</title>
        <authorList>
            <person name="Coleine C."/>
            <person name="Stajich J.E."/>
            <person name="Selbmann L."/>
        </authorList>
    </citation>
    <scope>NUCLEOTIDE SEQUENCE [LARGE SCALE GENOMIC DNA]</scope>
    <source>
        <strain evidence="7 8">CCFEE 5910</strain>
    </source>
</reference>
<feature type="region of interest" description="Disordered" evidence="5">
    <location>
        <begin position="1"/>
        <end position="25"/>
    </location>
</feature>
<evidence type="ECO:0000256" key="1">
    <source>
        <dbReference type="ARBA" id="ARBA00004141"/>
    </source>
</evidence>
<dbReference type="GO" id="GO:0015179">
    <property type="term" value="F:L-amino acid transmembrane transporter activity"/>
    <property type="evidence" value="ECO:0007669"/>
    <property type="project" value="TreeGrafter"/>
</dbReference>
<sequence>MAAEVANKTSRSETETEIAPEQDGTAFTEAELINAERNPNKVVTTRPSSLGYSSIVLIIVNRMIGTGIFKTPTTLAHGTHSIGYILLFWAAGAIVAICGTLVFAEYGLTVPRLEIENDNKQSVPRNGGEKNYLEYLIKSPKRLATCLYGIPFIVLGTAAGNALVCAECLLRATGHEPSEGAIRGLAIGLASTACLVHAGWRTGGVYLFNAFGTIKVGMMVAMFSLGVAYAAGTLGGSNEIASENLSIHNSMDKPLGSAFGYAEAFLAVLFAFGGFNQATYVLGEIDHPRRKLKPTTVLTVLGVSILYILVNLAYMMVVPANDQFEPGSDTVAATFFLRIFGRNAGKVQNSFMAFSSFGNVLVQTFTASRVKQELAKEGILPFTKFLATNRSLTPRFLSRTSKSTETSDATPVGALMLHWTFTLLLILATIPGNTGESYRIFTNLYAFVVDALFGFFIGLGMLVLRLKKTSHWSRKSASNKYTSFAAALIFTMANLFPLVAVWIKPSGTSGITLPVSWWATGTIGMGLLGFAVLYWVVLQYIVPKILGRDLEVEREFQFKKSHGYWVIWHEVTSVNWRTRSV</sequence>
<dbReference type="Pfam" id="PF13520">
    <property type="entry name" value="AA_permease_2"/>
    <property type="match status" value="1"/>
</dbReference>
<evidence type="ECO:0000256" key="3">
    <source>
        <dbReference type="ARBA" id="ARBA00022989"/>
    </source>
</evidence>
<dbReference type="PANTHER" id="PTHR11785:SF382">
    <property type="entry name" value="LOW-AFFINITY METHIONINE PERMEASE"/>
    <property type="match status" value="1"/>
</dbReference>
<evidence type="ECO:0000256" key="6">
    <source>
        <dbReference type="SAM" id="Phobius"/>
    </source>
</evidence>
<dbReference type="InterPro" id="IPR050598">
    <property type="entry name" value="AminoAcid_Transporter"/>
</dbReference>
<feature type="transmembrane region" description="Helical" evidence="6">
    <location>
        <begin position="255"/>
        <end position="275"/>
    </location>
</feature>
<keyword evidence="8" id="KW-1185">Reference proteome</keyword>
<protein>
    <submittedName>
        <fullName evidence="7">Uncharacterized protein</fullName>
    </submittedName>
</protein>
<comment type="caution">
    <text evidence="7">The sequence shown here is derived from an EMBL/GenBank/DDBJ whole genome shotgun (WGS) entry which is preliminary data.</text>
</comment>